<evidence type="ECO:0000313" key="2">
    <source>
        <dbReference type="EMBL" id="AIW01678.1"/>
    </source>
</evidence>
<gene>
    <name evidence="2" type="ORF">vB_Pae_PS9N_00027</name>
</gene>
<dbReference type="Proteomes" id="UP000221505">
    <property type="component" value="Segment"/>
</dbReference>
<evidence type="ECO:0000313" key="3">
    <source>
        <dbReference type="Proteomes" id="UP000221505"/>
    </source>
</evidence>
<dbReference type="InterPro" id="IPR046787">
    <property type="entry name" value="DnaT_2"/>
</dbReference>
<evidence type="ECO:0000259" key="1">
    <source>
        <dbReference type="Pfam" id="PF20557"/>
    </source>
</evidence>
<protein>
    <recommendedName>
        <fullName evidence="1">Putative DnaT-like domain-containing protein</fullName>
    </recommendedName>
</protein>
<reference evidence="3" key="1">
    <citation type="submission" date="2014-08" db="EMBL/GenBank/DDBJ databases">
        <title>Genomic characteristic of vB_Pae_PS9N - a new member of Pseudomonas aeruginosa phi73-like phages.</title>
        <authorList>
            <person name="Glowacka A."/>
            <person name="Dabrowski K."/>
            <person name="Hejnowicz M.S."/>
            <person name="Gawor J."/>
            <person name="Weber-Dabrowska B."/>
            <person name="Lobocka M.B."/>
        </authorList>
    </citation>
    <scope>NUCLEOTIDE SEQUENCE [LARGE SCALE GENOMIC DNA]</scope>
</reference>
<proteinExistence type="predicted"/>
<name>A0A0K0LA43_9CAUD</name>
<accession>A0A0K0LA43</accession>
<feature type="domain" description="Putative DnaT-like" evidence="1">
    <location>
        <begin position="3"/>
        <end position="171"/>
    </location>
</feature>
<organism evidence="2 3">
    <name type="scientific">Pseudomonas phage vB_Pae_PS9N</name>
    <dbReference type="NCBI Taxonomy" id="1542091"/>
    <lineage>
        <taxon>Viruses</taxon>
        <taxon>Duplodnaviria</taxon>
        <taxon>Heunggongvirae</taxon>
        <taxon>Uroviricota</taxon>
        <taxon>Caudoviricetes</taxon>
        <taxon>Jondennisvirinae</taxon>
        <taxon>Septimatrevirus</taxon>
        <taxon>Septimatrevirus kakheti25</taxon>
    </lineage>
</organism>
<dbReference type="EMBL" id="KM434185">
    <property type="protein sequence ID" value="AIW01678.1"/>
    <property type="molecule type" value="Genomic_DNA"/>
</dbReference>
<sequence>MAITIVVEDGSGVTNANSYVSVADARIYASNRGVELPLDDDELAAMLIRSTDYLEAQACRFQGKPTSTTQALQWPRTGVFLNEDEVPSNVIPKSLIAAQVQLTMAINAGFDLQPNVSPQDYVTREKVGPIETEYADPLSVGIMPTFTAANALLAPLFGECASNKFALRTIRV</sequence>
<dbReference type="Pfam" id="PF20557">
    <property type="entry name" value="DnaT_2"/>
    <property type="match status" value="1"/>
</dbReference>